<feature type="non-terminal residue" evidence="2">
    <location>
        <position position="79"/>
    </location>
</feature>
<organism evidence="2 3">
    <name type="scientific">Aspergillus sclerotialis</name>
    <dbReference type="NCBI Taxonomy" id="2070753"/>
    <lineage>
        <taxon>Eukaryota</taxon>
        <taxon>Fungi</taxon>
        <taxon>Dikarya</taxon>
        <taxon>Ascomycota</taxon>
        <taxon>Pezizomycotina</taxon>
        <taxon>Eurotiomycetes</taxon>
        <taxon>Eurotiomycetidae</taxon>
        <taxon>Eurotiales</taxon>
        <taxon>Aspergillaceae</taxon>
        <taxon>Aspergillus</taxon>
        <taxon>Aspergillus subgen. Polypaecilum</taxon>
    </lineage>
</organism>
<comment type="caution">
    <text evidence="2">The sequence shown here is derived from an EMBL/GenBank/DDBJ whole genome shotgun (WGS) entry which is preliminary data.</text>
</comment>
<dbReference type="OrthoDB" id="6133115at2759"/>
<reference evidence="3" key="1">
    <citation type="submission" date="2017-02" db="EMBL/GenBank/DDBJ databases">
        <authorList>
            <person name="Tafer H."/>
            <person name="Lopandic K."/>
        </authorList>
    </citation>
    <scope>NUCLEOTIDE SEQUENCE [LARGE SCALE GENOMIC DNA]</scope>
    <source>
        <strain evidence="3">CBS 366.77</strain>
    </source>
</reference>
<proteinExistence type="predicted"/>
<dbReference type="Proteomes" id="UP000266188">
    <property type="component" value="Unassembled WGS sequence"/>
</dbReference>
<evidence type="ECO:0000313" key="2">
    <source>
        <dbReference type="EMBL" id="RJE16448.1"/>
    </source>
</evidence>
<gene>
    <name evidence="2" type="ORF">PHISCL_11215</name>
</gene>
<accession>A0A3A2YZW9</accession>
<sequence>MWTASGGLRGRSLRVAITFTAVMGFSLFGYNQGMMAGLIDGEEFTNSFDILKIPPDASPGTKHYVNVIRGAVTACYEIG</sequence>
<protein>
    <submittedName>
        <fullName evidence="2">Sugar transporter</fullName>
    </submittedName>
</protein>
<keyword evidence="1" id="KW-0472">Membrane</keyword>
<keyword evidence="2" id="KW-0762">Sugar transport</keyword>
<dbReference type="AlphaFoldDB" id="A0A3A2YZW9"/>
<keyword evidence="3" id="KW-1185">Reference proteome</keyword>
<keyword evidence="1" id="KW-1133">Transmembrane helix</keyword>
<evidence type="ECO:0000256" key="1">
    <source>
        <dbReference type="SAM" id="Phobius"/>
    </source>
</evidence>
<dbReference type="EMBL" id="MVGC01004924">
    <property type="protein sequence ID" value="RJE16448.1"/>
    <property type="molecule type" value="Genomic_DNA"/>
</dbReference>
<evidence type="ECO:0000313" key="3">
    <source>
        <dbReference type="Proteomes" id="UP000266188"/>
    </source>
</evidence>
<feature type="transmembrane region" description="Helical" evidence="1">
    <location>
        <begin position="12"/>
        <end position="30"/>
    </location>
</feature>
<keyword evidence="2" id="KW-0813">Transport</keyword>
<keyword evidence="1" id="KW-0812">Transmembrane</keyword>
<name>A0A3A2YZW9_9EURO</name>